<accession>A0ABX5B730</accession>
<feature type="region of interest" description="Disordered" evidence="1">
    <location>
        <begin position="1"/>
        <end position="20"/>
    </location>
</feature>
<feature type="compositionally biased region" description="Basic residues" evidence="1">
    <location>
        <begin position="8"/>
        <end position="18"/>
    </location>
</feature>
<keyword evidence="3" id="KW-1185">Reference proteome</keyword>
<reference evidence="2 3" key="1">
    <citation type="submission" date="2014-04" db="EMBL/GenBank/DDBJ databases">
        <title>Whole genome sequence of 'Brachyspira hampsonii' D13-03603F2.</title>
        <authorList>
            <person name="Patterson A.H."/>
            <person name="Chaban B."/>
            <person name="Fernando C."/>
            <person name="Harding J.C."/>
            <person name="Hill J.E."/>
        </authorList>
    </citation>
    <scope>NUCLEOTIDE SEQUENCE [LARGE SCALE GENOMIC DNA]</scope>
    <source>
        <strain evidence="2 3">D13-03603F2</strain>
    </source>
</reference>
<dbReference type="InterPro" id="IPR031895">
    <property type="entry name" value="RHH_CopG"/>
</dbReference>
<evidence type="ECO:0000313" key="3">
    <source>
        <dbReference type="Proteomes" id="UP000238924"/>
    </source>
</evidence>
<dbReference type="RefSeq" id="WP_104617857.1">
    <property type="nucleotide sequence ID" value="NZ_JAWLPZ010000035.1"/>
</dbReference>
<comment type="caution">
    <text evidence="2">The sequence shown here is derived from an EMBL/GenBank/DDBJ whole genome shotgun (WGS) entry which is preliminary data.</text>
</comment>
<evidence type="ECO:0000256" key="1">
    <source>
        <dbReference type="SAM" id="MobiDB-lite"/>
    </source>
</evidence>
<gene>
    <name evidence="2" type="ORF">DJ52_01095</name>
</gene>
<name>A0ABX5B730_9SPIR</name>
<dbReference type="Pfam" id="PF16777">
    <property type="entry name" value="RHH_7"/>
    <property type="match status" value="1"/>
</dbReference>
<organism evidence="2 3">
    <name type="scientific">Brachyspira murdochii</name>
    <dbReference type="NCBI Taxonomy" id="84378"/>
    <lineage>
        <taxon>Bacteria</taxon>
        <taxon>Pseudomonadati</taxon>
        <taxon>Spirochaetota</taxon>
        <taxon>Spirochaetia</taxon>
        <taxon>Brachyspirales</taxon>
        <taxon>Brachyspiraceae</taxon>
        <taxon>Brachyspira</taxon>
    </lineage>
</organism>
<evidence type="ECO:0008006" key="4">
    <source>
        <dbReference type="Google" id="ProtNLM"/>
    </source>
</evidence>
<sequence length="77" mass="9041">MNYSKNWGGKRKGSGRKKLPPELKKKTIRKGKVVYFRLSDDAYKKMEDIAEKNNTTVNKYIQEMVLKYIGIDNDIQQ</sequence>
<dbReference type="EMBL" id="JJMJ01000019">
    <property type="protein sequence ID" value="PPS23080.1"/>
    <property type="molecule type" value="Genomic_DNA"/>
</dbReference>
<dbReference type="Proteomes" id="UP000238924">
    <property type="component" value="Unassembled WGS sequence"/>
</dbReference>
<protein>
    <recommendedName>
        <fullName evidence="4">CopG domain protein DNA-binding domain protein</fullName>
    </recommendedName>
</protein>
<evidence type="ECO:0000313" key="2">
    <source>
        <dbReference type="EMBL" id="PPS23080.1"/>
    </source>
</evidence>
<proteinExistence type="predicted"/>